<dbReference type="EMBL" id="NCVQ01000003">
    <property type="protein sequence ID" value="PWZ39011.1"/>
    <property type="molecule type" value="Genomic_DNA"/>
</dbReference>
<accession>A0A3L6DBC2</accession>
<dbReference type="Proteomes" id="UP000251960">
    <property type="component" value="Chromosome 9"/>
</dbReference>
<gene>
    <name evidence="1" type="ORF">Zm00014a_016931</name>
    <name evidence="2" type="ORF">Zm00014a_034602</name>
</gene>
<dbReference type="AlphaFoldDB" id="A0A3L6DBC2"/>
<proteinExistence type="predicted"/>
<evidence type="ECO:0000313" key="1">
    <source>
        <dbReference type="EMBL" id="PWZ05894.1"/>
    </source>
</evidence>
<reference evidence="1 3" key="1">
    <citation type="journal article" date="2018" name="Nat. Genet.">
        <title>Extensive intraspecific gene order and gene structural variations between Mo17 and other maize genomes.</title>
        <authorList>
            <person name="Sun S."/>
            <person name="Zhou Y."/>
            <person name="Chen J."/>
            <person name="Shi J."/>
            <person name="Zhao H."/>
            <person name="Zhao H."/>
            <person name="Song W."/>
            <person name="Zhang M."/>
            <person name="Cui Y."/>
            <person name="Dong X."/>
            <person name="Liu H."/>
            <person name="Ma X."/>
            <person name="Jiao Y."/>
            <person name="Wang B."/>
            <person name="Wei X."/>
            <person name="Stein J.C."/>
            <person name="Glaubitz J.C."/>
            <person name="Lu F."/>
            <person name="Yu G."/>
            <person name="Liang C."/>
            <person name="Fengler K."/>
            <person name="Li B."/>
            <person name="Rafalski A."/>
            <person name="Schnable P.S."/>
            <person name="Ware D.H."/>
            <person name="Buckler E.S."/>
            <person name="Lai J."/>
        </authorList>
    </citation>
    <scope>NUCLEOTIDE SEQUENCE [LARGE SCALE GENOMIC DNA]</scope>
    <source>
        <strain evidence="3">cv. Missouri 17</strain>
        <tissue evidence="1">Seedling</tissue>
    </source>
</reference>
<name>A0A3L6DBC2_MAIZE</name>
<organism evidence="1 3">
    <name type="scientific">Zea mays</name>
    <name type="common">Maize</name>
    <dbReference type="NCBI Taxonomy" id="4577"/>
    <lineage>
        <taxon>Eukaryota</taxon>
        <taxon>Viridiplantae</taxon>
        <taxon>Streptophyta</taxon>
        <taxon>Embryophyta</taxon>
        <taxon>Tracheophyta</taxon>
        <taxon>Spermatophyta</taxon>
        <taxon>Magnoliopsida</taxon>
        <taxon>Liliopsida</taxon>
        <taxon>Poales</taxon>
        <taxon>Poaceae</taxon>
        <taxon>PACMAD clade</taxon>
        <taxon>Panicoideae</taxon>
        <taxon>Andropogonodae</taxon>
        <taxon>Andropogoneae</taxon>
        <taxon>Tripsacinae</taxon>
        <taxon>Zea</taxon>
    </lineage>
</organism>
<evidence type="ECO:0000313" key="3">
    <source>
        <dbReference type="Proteomes" id="UP000251960"/>
    </source>
</evidence>
<evidence type="ECO:0000313" key="2">
    <source>
        <dbReference type="EMBL" id="PWZ39011.1"/>
    </source>
</evidence>
<sequence length="63" mass="7066">MMIVAPKMGVHLMMGVPYNPNCGEGVLHQMMSKSLHGTVFFQPINAKIYAKVFEWKNSGIKVE</sequence>
<comment type="caution">
    <text evidence="1">The sequence shown here is derived from an EMBL/GenBank/DDBJ whole genome shotgun (WGS) entry which is preliminary data.</text>
</comment>
<protein>
    <submittedName>
        <fullName evidence="1">Uncharacterized protein</fullName>
    </submittedName>
</protein>
<accession>A0A3L6FX03</accession>
<dbReference type="Proteomes" id="UP000251960">
    <property type="component" value="Chromosome 2"/>
</dbReference>
<dbReference type="EMBL" id="NCVQ01000010">
    <property type="protein sequence ID" value="PWZ05894.1"/>
    <property type="molecule type" value="Genomic_DNA"/>
</dbReference>